<dbReference type="KEGG" id="amah:DLM_0413"/>
<name>A0A3G9G958_9NEIS</name>
<reference evidence="2" key="3">
    <citation type="journal article" date="2017" name="Plant Physiol. Biochem.">
        <title>Differential oxidative and antioxidative response of duckweed Lemna minor toward plant growth promoting/inhibiting bacteria.</title>
        <authorList>
            <person name="Ishizawa H."/>
            <person name="Kuroda M."/>
            <person name="Morikawa M."/>
            <person name="Ike M."/>
        </authorList>
    </citation>
    <scope>NUCLEOTIDE SEQUENCE [LARGE SCALE GENOMIC DNA]</scope>
    <source>
        <strain evidence="2">H3</strain>
    </source>
</reference>
<dbReference type="AlphaFoldDB" id="A0A3G9G958"/>
<dbReference type="Proteomes" id="UP000198290">
    <property type="component" value="Chromosome"/>
</dbReference>
<proteinExistence type="predicted"/>
<reference evidence="1 2" key="2">
    <citation type="journal article" date="2017" name="Genome Announc.">
        <title>Draft genome sequence of Aquitalea magnusonii strain H3, a plant growth-promoting bacterium of duckweed Lemna minor.</title>
        <authorList>
            <person name="Ishizawa H."/>
            <person name="Kuroda M."/>
            <person name="Ike M."/>
        </authorList>
    </citation>
    <scope>NUCLEOTIDE SEQUENCE [LARGE SCALE GENOMIC DNA]</scope>
    <source>
        <strain evidence="1 2">H3</strain>
    </source>
</reference>
<sequence>METRLSGDALQRFRYRGCVFPVRLHSNQGMQFFHFLF</sequence>
<accession>A0A3G9G958</accession>
<gene>
    <name evidence="1" type="ORF">DLM_0413</name>
</gene>
<reference evidence="2" key="1">
    <citation type="journal article" date="2017" name="Biotechnol. Biofuels">
        <title>Evaluation of environmental bacterial communities as a factor affecting the growth of duckweed Lemna minor.</title>
        <authorList>
            <person name="Ishizawa H."/>
            <person name="Kuroda M."/>
            <person name="Morikawa M."/>
            <person name="Ike M."/>
        </authorList>
    </citation>
    <scope>NUCLEOTIDE SEQUENCE [LARGE SCALE GENOMIC DNA]</scope>
    <source>
        <strain evidence="2">H3</strain>
    </source>
</reference>
<evidence type="ECO:0000313" key="1">
    <source>
        <dbReference type="EMBL" id="BBF84085.1"/>
    </source>
</evidence>
<keyword evidence="2" id="KW-1185">Reference proteome</keyword>
<protein>
    <submittedName>
        <fullName evidence="1">Uncharacterized protein</fullName>
    </submittedName>
</protein>
<evidence type="ECO:0000313" key="2">
    <source>
        <dbReference type="Proteomes" id="UP000198290"/>
    </source>
</evidence>
<organism evidence="1 2">
    <name type="scientific">Aquitalea magnusonii</name>
    <dbReference type="NCBI Taxonomy" id="332411"/>
    <lineage>
        <taxon>Bacteria</taxon>
        <taxon>Pseudomonadati</taxon>
        <taxon>Pseudomonadota</taxon>
        <taxon>Betaproteobacteria</taxon>
        <taxon>Neisseriales</taxon>
        <taxon>Chromobacteriaceae</taxon>
        <taxon>Aquitalea</taxon>
    </lineage>
</organism>
<dbReference type="EMBL" id="AP018823">
    <property type="protein sequence ID" value="BBF84085.1"/>
    <property type="molecule type" value="Genomic_DNA"/>
</dbReference>